<name>A0AAT9GVK1_9CREN</name>
<evidence type="ECO:0008006" key="3">
    <source>
        <dbReference type="Google" id="ProtNLM"/>
    </source>
</evidence>
<feature type="transmembrane region" description="Helical" evidence="1">
    <location>
        <begin position="542"/>
        <end position="567"/>
    </location>
</feature>
<keyword evidence="1" id="KW-0472">Membrane</keyword>
<keyword evidence="1" id="KW-0812">Transmembrane</keyword>
<organism evidence="2">
    <name type="scientific">Sulfurisphaera javensis</name>
    <dbReference type="NCBI Taxonomy" id="2049879"/>
    <lineage>
        <taxon>Archaea</taxon>
        <taxon>Thermoproteota</taxon>
        <taxon>Thermoprotei</taxon>
        <taxon>Sulfolobales</taxon>
        <taxon>Sulfolobaceae</taxon>
        <taxon>Sulfurisphaera</taxon>
    </lineage>
</organism>
<accession>A0AAT9GVK1</accession>
<dbReference type="KEGG" id="sjv:SJAV_27660"/>
<gene>
    <name evidence="2" type="ORF">SJAV_27660</name>
</gene>
<keyword evidence="1" id="KW-1133">Transmembrane helix</keyword>
<evidence type="ECO:0000256" key="1">
    <source>
        <dbReference type="SAM" id="Phobius"/>
    </source>
</evidence>
<protein>
    <recommendedName>
        <fullName evidence="3">CARDB domain-containing protein</fullName>
    </recommendedName>
</protein>
<evidence type="ECO:0000313" key="2">
    <source>
        <dbReference type="EMBL" id="BFH74822.1"/>
    </source>
</evidence>
<dbReference type="EMBL" id="AP031322">
    <property type="protein sequence ID" value="BFH74822.1"/>
    <property type="molecule type" value="Genomic_DNA"/>
</dbReference>
<proteinExistence type="predicted"/>
<reference evidence="2" key="1">
    <citation type="submission" date="2024-03" db="EMBL/GenBank/DDBJ databases">
        <title>Complete genome sequence of Sulfurisphaera javensis strain KD-1.</title>
        <authorList>
            <person name="Sakai H."/>
            <person name="Nur N."/>
            <person name="Suwanto A."/>
            <person name="Kurosawa N."/>
        </authorList>
    </citation>
    <scope>NUCLEOTIDE SEQUENCE</scope>
    <source>
        <strain evidence="2">KD-1</strain>
    </source>
</reference>
<sequence>MKKTSVIVLFLIIMGLFPMIITSQSTPPIAYLISANWKSVPSLFNTTQIGVNLVLYYNFSQIHAYTLIFKVFLPKGIVNTSYGNEIQNIIALSPITYVYQINFQLSVKILNQSLPNRILFPVSLTFITIEGNEITYYSNFSLQYYGIPNVQLAVLNDSLRGGYNNLTLLISSNSSVYNLKITSPYFLNSIYFSNLNSSRIISVKTFIPFGEDLVNIPINVSYLTIYGLYNTKYFLITKIVNETNLLYTKVLPLTFNFIYSGFVDFNITLINNEKFSLNNFTLVVNYNGNEKSYFINYLPPNSSTSLILGLYTNSSITLNIYGYFLSPLGIQNISLGKWYFPLTSPPIELTLYNNTLNITNLLNEAVKNVTISTQFGKIEINSINSGKYVLLNFTKLITYANVSLYINSERIFFPVKVKIIPVLATKLAVSYSFANISTSLSSASALLLLTIANEGNTQISNVYIIVNPNGAYVIPYITSIPQLLPNESITIPFNVYSSSNKTIGIKIEYYSENFTHTENINVNFNFIKKPTITLYLSKISDYLTYPILGIPSILILFLVIFIGLIFVPSIKSKNKKLK</sequence>
<dbReference type="AlphaFoldDB" id="A0AAT9GVK1"/>
<dbReference type="RefSeq" id="WP_369610292.1">
    <property type="nucleotide sequence ID" value="NZ_AP031322.1"/>
</dbReference>
<dbReference type="GeneID" id="92355717"/>